<evidence type="ECO:0000256" key="8">
    <source>
        <dbReference type="ARBA" id="ARBA00022679"/>
    </source>
</evidence>
<dbReference type="Gene3D" id="3.30.1330.50">
    <property type="entry name" value="2-C-methyl-D-erythritol 2,4-cyclodiphosphate synthase"/>
    <property type="match status" value="1"/>
</dbReference>
<proteinExistence type="inferred from homology"/>
<dbReference type="InterPro" id="IPR003526">
    <property type="entry name" value="MECDP_synthase"/>
</dbReference>
<evidence type="ECO:0000256" key="11">
    <source>
        <dbReference type="ARBA" id="ARBA00023229"/>
    </source>
</evidence>
<feature type="binding site" evidence="14">
    <location>
        <begin position="294"/>
        <end position="296"/>
    </location>
    <ligand>
        <name>4-CDP-2-C-methyl-D-erythritol 2-phosphate</name>
        <dbReference type="ChEBI" id="CHEBI:57919"/>
    </ligand>
</feature>
<dbReference type="EC" id="2.7.7.60" evidence="14"/>
<feature type="region of interest" description="2-C-methyl-D-erythritol 2,4-cyclodiphosphate synthase" evidence="14">
    <location>
        <begin position="240"/>
        <end position="402"/>
    </location>
</feature>
<dbReference type="GO" id="GO:0016114">
    <property type="term" value="P:terpenoid biosynthetic process"/>
    <property type="evidence" value="ECO:0007669"/>
    <property type="project" value="InterPro"/>
</dbReference>
<feature type="site" description="Transition state stabilizer" evidence="14">
    <location>
        <position position="25"/>
    </location>
</feature>
<dbReference type="InterPro" id="IPR018294">
    <property type="entry name" value="ISPD_synthase_CS"/>
</dbReference>
<dbReference type="InterPro" id="IPR034683">
    <property type="entry name" value="IspD/TarI"/>
</dbReference>
<feature type="binding site" evidence="14">
    <location>
        <begin position="272"/>
        <end position="273"/>
    </location>
    <ligand>
        <name>4-CDP-2-C-methyl-D-erythritol 2-phosphate</name>
        <dbReference type="ChEBI" id="CHEBI:57919"/>
    </ligand>
</feature>
<dbReference type="InterPro" id="IPR036571">
    <property type="entry name" value="MECDP_synthase_sf"/>
</dbReference>
<dbReference type="CDD" id="cd00554">
    <property type="entry name" value="MECDP_synthase"/>
    <property type="match status" value="1"/>
</dbReference>
<protein>
    <recommendedName>
        <fullName evidence="14">Bifunctional enzyme IspD/IspF</fullName>
    </recommendedName>
    <domain>
        <recommendedName>
            <fullName evidence="14">2-C-methyl-D-erythritol 4-phosphate cytidylyltransferase</fullName>
            <ecNumber evidence="14">2.7.7.60</ecNumber>
        </recommendedName>
        <alternativeName>
            <fullName evidence="14">4-diphosphocytidyl-2C-methyl-D-erythritol synthase</fullName>
        </alternativeName>
        <alternativeName>
            <fullName evidence="14">MEP cytidylyltransferase</fullName>
            <shortName evidence="14">MCT</shortName>
        </alternativeName>
    </domain>
    <domain>
        <recommendedName>
            <fullName evidence="14">2-C-methyl-D-erythritol 2,4-cyclodiphosphate synthase</fullName>
            <shortName evidence="14">MECDP-synthase</shortName>
            <shortName evidence="14">MECPP-synthase</shortName>
            <shortName evidence="14">MECPS</shortName>
            <ecNumber evidence="14">4.6.1.12</ecNumber>
        </recommendedName>
    </domain>
</protein>
<dbReference type="PROSITE" id="PS01350">
    <property type="entry name" value="ISPF"/>
    <property type="match status" value="1"/>
</dbReference>
<comment type="cofactor">
    <cofactor evidence="3 14">
        <name>a divalent metal cation</name>
        <dbReference type="ChEBI" id="CHEBI:60240"/>
    </cofactor>
</comment>
<reference evidence="16" key="2">
    <citation type="submission" date="2020-09" db="EMBL/GenBank/DDBJ databases">
        <authorList>
            <person name="Sun Q."/>
            <person name="Sedlacek I."/>
        </authorList>
    </citation>
    <scope>NUCLEOTIDE SEQUENCE</scope>
    <source>
        <strain evidence="16">CCM 7684</strain>
    </source>
</reference>
<feature type="binding site" evidence="14">
    <location>
        <begin position="246"/>
        <end position="248"/>
    </location>
    <ligand>
        <name>4-CDP-2-C-methyl-D-erythritol 2-phosphate</name>
        <dbReference type="ChEBI" id="CHEBI:57919"/>
    </ligand>
</feature>
<comment type="similarity">
    <text evidence="14">In the C-terminal section; belongs to the IspF family.</text>
</comment>
<feature type="binding site" evidence="14">
    <location>
        <position position="248"/>
    </location>
    <ligand>
        <name>a divalent metal cation</name>
        <dbReference type="ChEBI" id="CHEBI:60240"/>
    </ligand>
</feature>
<dbReference type="RefSeq" id="WP_229729378.1">
    <property type="nucleotide sequence ID" value="NZ_BMCP01000002.1"/>
</dbReference>
<comment type="similarity">
    <text evidence="7">Belongs to the IspD/TarI cytidylyltransferase family. IspD subfamily.</text>
</comment>
<feature type="binding site" evidence="14">
    <location>
        <position position="377"/>
    </location>
    <ligand>
        <name>4-CDP-2-C-methyl-D-erythritol 2-phosphate</name>
        <dbReference type="ChEBI" id="CHEBI:57919"/>
    </ligand>
</feature>
<accession>A0A8J3DVS9</accession>
<dbReference type="NCBIfam" id="NF006899">
    <property type="entry name" value="PRK09382.1"/>
    <property type="match status" value="1"/>
</dbReference>
<comment type="catalytic activity">
    <reaction evidence="1 14">
        <text>4-CDP-2-C-methyl-D-erythritol 2-phosphate = 2-C-methyl-D-erythritol 2,4-cyclic diphosphate + CMP</text>
        <dbReference type="Rhea" id="RHEA:23864"/>
        <dbReference type="ChEBI" id="CHEBI:57919"/>
        <dbReference type="ChEBI" id="CHEBI:58483"/>
        <dbReference type="ChEBI" id="CHEBI:60377"/>
        <dbReference type="EC" id="4.6.1.12"/>
    </reaction>
</comment>
<comment type="caution">
    <text evidence="14">Lacks conserved residue(s) required for the propagation of feature annotation.</text>
</comment>
<dbReference type="GO" id="GO:0008685">
    <property type="term" value="F:2-C-methyl-D-erythritol 2,4-cyclodiphosphate synthase activity"/>
    <property type="evidence" value="ECO:0007669"/>
    <property type="project" value="UniProtKB-UniRule"/>
</dbReference>
<dbReference type="InterPro" id="IPR026596">
    <property type="entry name" value="IspD/F"/>
</dbReference>
<evidence type="ECO:0000313" key="16">
    <source>
        <dbReference type="EMBL" id="GGE45425.1"/>
    </source>
</evidence>
<feature type="site" description="Transition state stabilizer" evidence="14">
    <location>
        <position position="16"/>
    </location>
</feature>
<feature type="binding site" evidence="14">
    <location>
        <position position="380"/>
    </location>
    <ligand>
        <name>4-CDP-2-C-methyl-D-erythritol 2-phosphate</name>
        <dbReference type="ChEBI" id="CHEBI:57919"/>
    </ligand>
</feature>
<dbReference type="Proteomes" id="UP000602745">
    <property type="component" value="Unassembled WGS sequence"/>
</dbReference>
<dbReference type="InterPro" id="IPR001228">
    <property type="entry name" value="IspD"/>
</dbReference>
<feature type="site" description="Transition state stabilizer" evidence="14">
    <location>
        <position position="371"/>
    </location>
</feature>
<dbReference type="EMBL" id="BMCP01000002">
    <property type="protein sequence ID" value="GGE45425.1"/>
    <property type="molecule type" value="Genomic_DNA"/>
</dbReference>
<dbReference type="PANTHER" id="PTHR43181">
    <property type="entry name" value="2-C-METHYL-D-ERYTHRITOL 2,4-CYCLODIPHOSPHATE SYNTHASE, CHLOROPLASTIC"/>
    <property type="match status" value="1"/>
</dbReference>
<dbReference type="Pfam" id="PF01128">
    <property type="entry name" value="IspD"/>
    <property type="match status" value="1"/>
</dbReference>
<comment type="similarity">
    <text evidence="6">Belongs to the IspF family.</text>
</comment>
<keyword evidence="12 14" id="KW-0456">Lyase</keyword>
<dbReference type="SUPFAM" id="SSF53448">
    <property type="entry name" value="Nucleotide-diphospho-sugar transferases"/>
    <property type="match status" value="1"/>
</dbReference>
<keyword evidence="10 14" id="KW-0479">Metal-binding</keyword>
<evidence type="ECO:0000256" key="6">
    <source>
        <dbReference type="ARBA" id="ARBA00008480"/>
    </source>
</evidence>
<dbReference type="SUPFAM" id="SSF69765">
    <property type="entry name" value="IpsF-like"/>
    <property type="match status" value="1"/>
</dbReference>
<feature type="site" description="Positions MEP for the nucleophilic attack" evidence="14">
    <location>
        <position position="214"/>
    </location>
</feature>
<dbReference type="AlphaFoldDB" id="A0A8J3DVS9"/>
<keyword evidence="9 14" id="KW-0548">Nucleotidyltransferase</keyword>
<gene>
    <name evidence="14 16" type="primary">ispDF</name>
    <name evidence="16" type="ORF">GCM10007276_23280</name>
</gene>
<name>A0A8J3DVS9_9RHOB</name>
<evidence type="ECO:0000259" key="15">
    <source>
        <dbReference type="Pfam" id="PF02542"/>
    </source>
</evidence>
<comment type="pathway">
    <text evidence="4 14">Isoprenoid biosynthesis; isopentenyl diphosphate biosynthesis via DXP pathway; isopentenyl diphosphate from 1-deoxy-D-xylulose 5-phosphate: step 4/6.</text>
</comment>
<evidence type="ECO:0000313" key="17">
    <source>
        <dbReference type="Proteomes" id="UP000602745"/>
    </source>
</evidence>
<evidence type="ECO:0000256" key="7">
    <source>
        <dbReference type="ARBA" id="ARBA00009789"/>
    </source>
</evidence>
<evidence type="ECO:0000256" key="5">
    <source>
        <dbReference type="ARBA" id="ARBA00004787"/>
    </source>
</evidence>
<comment type="similarity">
    <text evidence="14">In the N-terminal section; belongs to the IspD/TarI cytidylyltransferase family. IspD subfamily.</text>
</comment>
<evidence type="ECO:0000256" key="10">
    <source>
        <dbReference type="ARBA" id="ARBA00022723"/>
    </source>
</evidence>
<feature type="domain" description="2-C-methyl-D-erythritol 2,4-cyclodiphosphate synthase" evidence="15">
    <location>
        <begin position="240"/>
        <end position="392"/>
    </location>
</feature>
<dbReference type="NCBIfam" id="TIGR00453">
    <property type="entry name" value="ispD"/>
    <property type="match status" value="1"/>
</dbReference>
<evidence type="ECO:0000256" key="12">
    <source>
        <dbReference type="ARBA" id="ARBA00023239"/>
    </source>
</evidence>
<dbReference type="PANTHER" id="PTHR43181:SF1">
    <property type="entry name" value="2-C-METHYL-D-ERYTHRITOL 2,4-CYCLODIPHOSPHATE SYNTHASE, CHLOROPLASTIC"/>
    <property type="match status" value="1"/>
</dbReference>
<comment type="caution">
    <text evidence="16">The sequence shown here is derived from an EMBL/GenBank/DDBJ whole genome shotgun (WGS) entry which is preliminary data.</text>
</comment>
<dbReference type="Pfam" id="PF02542">
    <property type="entry name" value="YgbB"/>
    <property type="match status" value="1"/>
</dbReference>
<comment type="catalytic activity">
    <reaction evidence="2 14">
        <text>2-C-methyl-D-erythritol 4-phosphate + CTP + H(+) = 4-CDP-2-C-methyl-D-erythritol + diphosphate</text>
        <dbReference type="Rhea" id="RHEA:13429"/>
        <dbReference type="ChEBI" id="CHEBI:15378"/>
        <dbReference type="ChEBI" id="CHEBI:33019"/>
        <dbReference type="ChEBI" id="CHEBI:37563"/>
        <dbReference type="ChEBI" id="CHEBI:57823"/>
        <dbReference type="ChEBI" id="CHEBI:58262"/>
        <dbReference type="EC" id="2.7.7.60"/>
    </reaction>
</comment>
<dbReference type="NCBIfam" id="TIGR00151">
    <property type="entry name" value="ispF"/>
    <property type="match status" value="1"/>
</dbReference>
<feature type="binding site" evidence="14">
    <location>
        <position position="280"/>
    </location>
    <ligand>
        <name>a divalent metal cation</name>
        <dbReference type="ChEBI" id="CHEBI:60240"/>
    </ligand>
</feature>
<keyword evidence="13 14" id="KW-0511">Multifunctional enzyme</keyword>
<dbReference type="Gene3D" id="3.90.550.10">
    <property type="entry name" value="Spore Coat Polysaccharide Biosynthesis Protein SpsA, Chain A"/>
    <property type="match status" value="1"/>
</dbReference>
<evidence type="ECO:0000256" key="1">
    <source>
        <dbReference type="ARBA" id="ARBA00000200"/>
    </source>
</evidence>
<evidence type="ECO:0000256" key="2">
    <source>
        <dbReference type="ARBA" id="ARBA00001282"/>
    </source>
</evidence>
<feature type="region of interest" description="2-C-methyl-D-erythritol 4-phosphate cytidylyltransferase" evidence="14">
    <location>
        <begin position="1"/>
        <end position="239"/>
    </location>
</feature>
<dbReference type="CDD" id="cd02516">
    <property type="entry name" value="CDP-ME_synthetase"/>
    <property type="match status" value="1"/>
</dbReference>
<evidence type="ECO:0000256" key="9">
    <source>
        <dbReference type="ARBA" id="ARBA00022695"/>
    </source>
</evidence>
<keyword evidence="17" id="KW-1185">Reference proteome</keyword>
<keyword evidence="8 14" id="KW-0808">Transferase</keyword>
<evidence type="ECO:0000256" key="3">
    <source>
        <dbReference type="ARBA" id="ARBA00001968"/>
    </source>
</evidence>
<dbReference type="GO" id="GO:0050518">
    <property type="term" value="F:2-C-methyl-D-erythritol 4-phosphate cytidylyltransferase activity"/>
    <property type="evidence" value="ECO:0007669"/>
    <property type="project" value="UniProtKB-UniRule"/>
</dbReference>
<evidence type="ECO:0000256" key="14">
    <source>
        <dbReference type="HAMAP-Rule" id="MF_01520"/>
    </source>
</evidence>
<dbReference type="GO" id="GO:0046872">
    <property type="term" value="F:metal ion binding"/>
    <property type="evidence" value="ECO:0007669"/>
    <property type="project" value="UniProtKB-KW"/>
</dbReference>
<keyword evidence="11 14" id="KW-0414">Isoprene biosynthesis</keyword>
<feature type="site" description="Transition state stabilizer" evidence="14">
    <location>
        <position position="272"/>
    </location>
</feature>
<evidence type="ECO:0000256" key="4">
    <source>
        <dbReference type="ARBA" id="ARBA00004709"/>
    </source>
</evidence>
<comment type="function">
    <text evidence="14">Bifunctional enzyme that catalyzes the formation of 4-diphosphocytidyl-2-C-methyl-D-erythritol from CTP and 2-C-methyl-D-erythritol 4-phosphate (MEP) (IspD), and catalyzes the conversion of 4-diphosphocytidyl-2-C-methyl-D-erythritol 2-phosphate (CDP-ME2P) to 2-C-methyl-D-erythritol 2,4-cyclodiphosphate (ME-CPP) with a corresponding release of cytidine 5-monophosphate (CMP) (IspF).</text>
</comment>
<dbReference type="InterPro" id="IPR020555">
    <property type="entry name" value="MECDP_synthase_CS"/>
</dbReference>
<dbReference type="InterPro" id="IPR029044">
    <property type="entry name" value="Nucleotide-diphossugar_trans"/>
</dbReference>
<reference evidence="16" key="1">
    <citation type="journal article" date="2014" name="Int. J. Syst. Evol. Microbiol.">
        <title>Complete genome sequence of Corynebacterium casei LMG S-19264T (=DSM 44701T), isolated from a smear-ripened cheese.</title>
        <authorList>
            <consortium name="US DOE Joint Genome Institute (JGI-PGF)"/>
            <person name="Walter F."/>
            <person name="Albersmeier A."/>
            <person name="Kalinowski J."/>
            <person name="Ruckert C."/>
        </authorList>
    </citation>
    <scope>NUCLEOTIDE SEQUENCE</scope>
    <source>
        <strain evidence="16">CCM 7684</strain>
    </source>
</reference>
<evidence type="ECO:0000256" key="13">
    <source>
        <dbReference type="ARBA" id="ARBA00023268"/>
    </source>
</evidence>
<organism evidence="16 17">
    <name type="scientific">Agaricicola taiwanensis</name>
    <dbReference type="NCBI Taxonomy" id="591372"/>
    <lineage>
        <taxon>Bacteria</taxon>
        <taxon>Pseudomonadati</taxon>
        <taxon>Pseudomonadota</taxon>
        <taxon>Alphaproteobacteria</taxon>
        <taxon>Rhodobacterales</taxon>
        <taxon>Paracoccaceae</taxon>
        <taxon>Agaricicola</taxon>
    </lineage>
</organism>
<dbReference type="EC" id="4.6.1.12" evidence="14"/>
<feature type="binding site" evidence="14">
    <location>
        <position position="246"/>
    </location>
    <ligand>
        <name>a divalent metal cation</name>
        <dbReference type="ChEBI" id="CHEBI:60240"/>
    </ligand>
</feature>
<sequence length="402" mass="42603">MGKVAVIIPAAGRGRRARQSGAEAKQFRPLAGGASALARVIRLFRSHPAVSRIVVAAHPDDVTRIEGMIDGKGCEAQVVHGGETRQQSICNALQALDAASHDRVLVHDAARPFASVQLVDRAIASLETYEAAVPAIALTDTIVELAPDDARGPTLDRDRLRAVQTPQAFRTRPLQQAHEAAVATARDDFTDDGALMAWHGHVVGLFEGDSGNVKLTTAQDMRDAEQRLWAQQFLACPDVRTGTGFDVHACVDGDHVVLGGIAIPHTDGLSGHSDADVVLHALTDAILGALADGDIGAHFPPSDMRWKGQDSALFLQDAVSRVAARGGLISHLDCTIMCEAPKVGPHRDAMRRRIAEIAGLPLDRVAVKATTTERLGFTGRGEGIAAMATATLRLPFTSDTAN</sequence>
<dbReference type="GO" id="GO:0019288">
    <property type="term" value="P:isopentenyl diphosphate biosynthetic process, methylerythritol 4-phosphate pathway"/>
    <property type="evidence" value="ECO:0007669"/>
    <property type="project" value="UniProtKB-UniRule"/>
</dbReference>
<feature type="binding site" evidence="14">
    <location>
        <begin position="370"/>
        <end position="373"/>
    </location>
    <ligand>
        <name>4-CDP-2-C-methyl-D-erythritol 2-phosphate</name>
        <dbReference type="ChEBI" id="CHEBI:57919"/>
    </ligand>
</feature>
<dbReference type="UniPathway" id="UPA00056">
    <property type="reaction ID" value="UER00093"/>
</dbReference>
<feature type="site" description="Positions MEP for the nucleophilic attack" evidence="14">
    <location>
        <position position="157"/>
    </location>
</feature>
<dbReference type="PROSITE" id="PS01295">
    <property type="entry name" value="ISPD"/>
    <property type="match status" value="1"/>
</dbReference>
<dbReference type="HAMAP" id="MF_00107">
    <property type="entry name" value="IspF"/>
    <property type="match status" value="1"/>
</dbReference>
<dbReference type="HAMAP" id="MF_01520">
    <property type="entry name" value="IspDF"/>
    <property type="match status" value="1"/>
</dbReference>
<comment type="pathway">
    <text evidence="5 14">Isoprenoid biosynthesis; isopentenyl diphosphate biosynthesis via DXP pathway; isopentenyl diphosphate from 1-deoxy-D-xylulose 5-phosphate: step 2/6.</text>
</comment>